<keyword evidence="4" id="KW-1185">Reference proteome</keyword>
<feature type="transmembrane region" description="Helical" evidence="1">
    <location>
        <begin position="22"/>
        <end position="47"/>
    </location>
</feature>
<feature type="domain" description="CAAX prenyl protease 2/Lysostaphin resistance protein A-like" evidence="2">
    <location>
        <begin position="143"/>
        <end position="239"/>
    </location>
</feature>
<proteinExistence type="predicted"/>
<organism evidence="3 4">
    <name type="scientific">Roseivivax halotolerans</name>
    <dbReference type="NCBI Taxonomy" id="93684"/>
    <lineage>
        <taxon>Bacteria</taxon>
        <taxon>Pseudomonadati</taxon>
        <taxon>Pseudomonadota</taxon>
        <taxon>Alphaproteobacteria</taxon>
        <taxon>Rhodobacterales</taxon>
        <taxon>Roseobacteraceae</taxon>
        <taxon>Roseivivax</taxon>
    </lineage>
</organism>
<evidence type="ECO:0000259" key="2">
    <source>
        <dbReference type="Pfam" id="PF02517"/>
    </source>
</evidence>
<reference evidence="4" key="1">
    <citation type="submission" date="2016-10" db="EMBL/GenBank/DDBJ databases">
        <authorList>
            <person name="Varghese N."/>
            <person name="Submissions S."/>
        </authorList>
    </citation>
    <scope>NUCLEOTIDE SEQUENCE [LARGE SCALE GENOMIC DNA]</scope>
    <source>
        <strain evidence="4">JCM 10271</strain>
    </source>
</reference>
<dbReference type="GO" id="GO:0004175">
    <property type="term" value="F:endopeptidase activity"/>
    <property type="evidence" value="ECO:0007669"/>
    <property type="project" value="UniProtKB-ARBA"/>
</dbReference>
<dbReference type="Proteomes" id="UP000243106">
    <property type="component" value="Unassembled WGS sequence"/>
</dbReference>
<keyword evidence="1" id="KW-1133">Transmembrane helix</keyword>
<evidence type="ECO:0000256" key="1">
    <source>
        <dbReference type="SAM" id="Phobius"/>
    </source>
</evidence>
<keyword evidence="1" id="KW-0812">Transmembrane</keyword>
<dbReference type="GO" id="GO:0080120">
    <property type="term" value="P:CAAX-box protein maturation"/>
    <property type="evidence" value="ECO:0007669"/>
    <property type="project" value="UniProtKB-ARBA"/>
</dbReference>
<dbReference type="AlphaFoldDB" id="A0A1I5YK43"/>
<keyword evidence="1" id="KW-0472">Membrane</keyword>
<dbReference type="STRING" id="93684.SAMN05421853_10617"/>
<dbReference type="EMBL" id="FOXV01000006">
    <property type="protein sequence ID" value="SFQ44581.1"/>
    <property type="molecule type" value="Genomic_DNA"/>
</dbReference>
<feature type="transmembrane region" description="Helical" evidence="1">
    <location>
        <begin position="201"/>
        <end position="219"/>
    </location>
</feature>
<evidence type="ECO:0000313" key="4">
    <source>
        <dbReference type="Proteomes" id="UP000243106"/>
    </source>
</evidence>
<feature type="transmembrane region" description="Helical" evidence="1">
    <location>
        <begin position="137"/>
        <end position="157"/>
    </location>
</feature>
<protein>
    <recommendedName>
        <fullName evidence="2">CAAX prenyl protease 2/Lysostaphin resistance protein A-like domain-containing protein</fullName>
    </recommendedName>
</protein>
<name>A0A1I5YK43_9RHOB</name>
<accession>A0A1I5YK43</accession>
<gene>
    <name evidence="3" type="ORF">SAMN05421853_10617</name>
</gene>
<feature type="transmembrane region" description="Helical" evidence="1">
    <location>
        <begin position="266"/>
        <end position="286"/>
    </location>
</feature>
<dbReference type="RefSeq" id="WP_093011158.1">
    <property type="nucleotide sequence ID" value="NZ_FOXV01000006.1"/>
</dbReference>
<sequence>MSYAAYGPVIEEARAKPQIWRLLAGLALAGLTALAISQAALFGALALGGSELIQGALSGTTPGGLLVILYAMGALAIGAFLAARLLHGRGIASVMGPLPLALHQGLRVLVAIAILQAVLLALLTLGSGQELSRNVPMSRWLIFLPFALLGLLIQTGAEEVFFRGYLQSQLAGRFRHPALWLIPQAALFAAGHYAAGTFGSNALGIALWAGAFGLLAGDLTARSGTLGPAIALHFANNAVVILLISMNGVLSGLSLYTFPFSPSDEAAVAAALPLEFASLIVSWLAARLALRV</sequence>
<dbReference type="Pfam" id="PF02517">
    <property type="entry name" value="Rce1-like"/>
    <property type="match status" value="1"/>
</dbReference>
<feature type="transmembrane region" description="Helical" evidence="1">
    <location>
        <begin position="106"/>
        <end position="125"/>
    </location>
</feature>
<dbReference type="InterPro" id="IPR003675">
    <property type="entry name" value="Rce1/LyrA-like_dom"/>
</dbReference>
<feature type="transmembrane region" description="Helical" evidence="1">
    <location>
        <begin position="67"/>
        <end position="86"/>
    </location>
</feature>
<evidence type="ECO:0000313" key="3">
    <source>
        <dbReference type="EMBL" id="SFQ44581.1"/>
    </source>
</evidence>